<evidence type="ECO:0000313" key="2">
    <source>
        <dbReference type="EMBL" id="RSM44053.1"/>
    </source>
</evidence>
<keyword evidence="1" id="KW-1133">Transmembrane helix</keyword>
<feature type="transmembrane region" description="Helical" evidence="1">
    <location>
        <begin position="97"/>
        <end position="118"/>
    </location>
</feature>
<keyword evidence="1" id="KW-0472">Membrane</keyword>
<reference evidence="2 3" key="1">
    <citation type="submission" date="2018-05" db="EMBL/GenBank/DDBJ databases">
        <title>Evolution of GPA BGCs.</title>
        <authorList>
            <person name="Waglechner N."/>
            <person name="Wright G.D."/>
        </authorList>
    </citation>
    <scope>NUCLEOTIDE SEQUENCE [LARGE SCALE GENOMIC DNA]</scope>
    <source>
        <strain evidence="2 3">DSM 5908</strain>
    </source>
</reference>
<proteinExistence type="predicted"/>
<evidence type="ECO:0008006" key="4">
    <source>
        <dbReference type="Google" id="ProtNLM"/>
    </source>
</evidence>
<keyword evidence="1" id="KW-0812">Transmembrane</keyword>
<feature type="transmembrane region" description="Helical" evidence="1">
    <location>
        <begin position="208"/>
        <end position="226"/>
    </location>
</feature>
<organism evidence="2 3">
    <name type="scientific">Amycolatopsis balhimycina DSM 5908</name>
    <dbReference type="NCBI Taxonomy" id="1081091"/>
    <lineage>
        <taxon>Bacteria</taxon>
        <taxon>Bacillati</taxon>
        <taxon>Actinomycetota</taxon>
        <taxon>Actinomycetes</taxon>
        <taxon>Pseudonocardiales</taxon>
        <taxon>Pseudonocardiaceae</taxon>
        <taxon>Amycolatopsis</taxon>
    </lineage>
</organism>
<accession>A0A428WLY3</accession>
<dbReference type="Proteomes" id="UP000286716">
    <property type="component" value="Unassembled WGS sequence"/>
</dbReference>
<gene>
    <name evidence="2" type="ORF">DMA12_17735</name>
</gene>
<name>A0A428WLY3_AMYBA</name>
<dbReference type="Pfam" id="PF22564">
    <property type="entry name" value="HAAS"/>
    <property type="match status" value="1"/>
</dbReference>
<feature type="transmembrane region" description="Helical" evidence="1">
    <location>
        <begin position="235"/>
        <end position="258"/>
    </location>
</feature>
<dbReference type="OrthoDB" id="5185521at2"/>
<feature type="transmembrane region" description="Helical" evidence="1">
    <location>
        <begin position="124"/>
        <end position="143"/>
    </location>
</feature>
<dbReference type="EMBL" id="QHHU01000022">
    <property type="protein sequence ID" value="RSM44053.1"/>
    <property type="molecule type" value="Genomic_DNA"/>
</dbReference>
<sequence>MSDKPTAVRVYLARVRTALADLPASEVEEILEDVRPHLAELEAELGEGARVEALIERLGTPESYAAELRASGGYPPEGEGTTQVIAATAPGLAKPRIALWGLLVSALALALLAFGVAAAGRVEVLAGLLLVAPVFAVSLVLMLRGGVAPVLALPEVAWLRAALAKGREQDEAGKLLRYLASLKPAWWVLCALALIAFGLLLMVRQRSAVLLVPFLLLVGAAIVWAGPRVRRDRRLLWLAVPVSAFAVGSVLGGFGAVADLLPRDRTYVGSPSYYPAEDHYGNDQLNYGGRSIENVYAFDGEGKPLTEVYLYDEEGRPITLTRYGCERASGSWQKIGADNRFPRPKIEQGVTDDQGNYNGYNGYRAACREDAGVPFSAAIPKVTVPSSTPAPASPTPTR</sequence>
<dbReference type="RefSeq" id="WP_020644318.1">
    <property type="nucleotide sequence ID" value="NZ_QHHU01000022.1"/>
</dbReference>
<evidence type="ECO:0000256" key="1">
    <source>
        <dbReference type="SAM" id="Phobius"/>
    </source>
</evidence>
<dbReference type="AlphaFoldDB" id="A0A428WLY3"/>
<comment type="caution">
    <text evidence="2">The sequence shown here is derived from an EMBL/GenBank/DDBJ whole genome shotgun (WGS) entry which is preliminary data.</text>
</comment>
<feature type="transmembrane region" description="Helical" evidence="1">
    <location>
        <begin position="184"/>
        <end position="202"/>
    </location>
</feature>
<keyword evidence="3" id="KW-1185">Reference proteome</keyword>
<evidence type="ECO:0000313" key="3">
    <source>
        <dbReference type="Proteomes" id="UP000286716"/>
    </source>
</evidence>
<protein>
    <recommendedName>
        <fullName evidence="4">Proline-rich protein</fullName>
    </recommendedName>
</protein>